<reference evidence="1 2" key="1">
    <citation type="journal article" date="2018" name="Front. Plant Sci.">
        <title>Red Clover (Trifolium pratense) and Zigzag Clover (T. medium) - A Picture of Genomic Similarities and Differences.</title>
        <authorList>
            <person name="Dluhosova J."/>
            <person name="Istvanek J."/>
            <person name="Nedelnik J."/>
            <person name="Repkova J."/>
        </authorList>
    </citation>
    <scope>NUCLEOTIDE SEQUENCE [LARGE SCALE GENOMIC DNA]</scope>
    <source>
        <strain evidence="2">cv. 10/8</strain>
        <tissue evidence="1">Leaf</tissue>
    </source>
</reference>
<dbReference type="EMBL" id="LXQA010660701">
    <property type="protein sequence ID" value="MCI64668.1"/>
    <property type="molecule type" value="Genomic_DNA"/>
</dbReference>
<comment type="caution">
    <text evidence="1">The sequence shown here is derived from an EMBL/GenBank/DDBJ whole genome shotgun (WGS) entry which is preliminary data.</text>
</comment>
<proteinExistence type="predicted"/>
<sequence>CSVDELEEVSKKFCESVEYIPYDGATPVDVSARINLLGLYLTCDC</sequence>
<protein>
    <submittedName>
        <fullName evidence="1">Uncharacterized protein</fullName>
    </submittedName>
</protein>
<accession>A0A392TUU4</accession>
<feature type="non-terminal residue" evidence="1">
    <location>
        <position position="1"/>
    </location>
</feature>
<dbReference type="AlphaFoldDB" id="A0A392TUU4"/>
<organism evidence="1 2">
    <name type="scientific">Trifolium medium</name>
    <dbReference type="NCBI Taxonomy" id="97028"/>
    <lineage>
        <taxon>Eukaryota</taxon>
        <taxon>Viridiplantae</taxon>
        <taxon>Streptophyta</taxon>
        <taxon>Embryophyta</taxon>
        <taxon>Tracheophyta</taxon>
        <taxon>Spermatophyta</taxon>
        <taxon>Magnoliopsida</taxon>
        <taxon>eudicotyledons</taxon>
        <taxon>Gunneridae</taxon>
        <taxon>Pentapetalae</taxon>
        <taxon>rosids</taxon>
        <taxon>fabids</taxon>
        <taxon>Fabales</taxon>
        <taxon>Fabaceae</taxon>
        <taxon>Papilionoideae</taxon>
        <taxon>50 kb inversion clade</taxon>
        <taxon>NPAAA clade</taxon>
        <taxon>Hologalegina</taxon>
        <taxon>IRL clade</taxon>
        <taxon>Trifolieae</taxon>
        <taxon>Trifolium</taxon>
    </lineage>
</organism>
<name>A0A392TUU4_9FABA</name>
<dbReference type="Proteomes" id="UP000265520">
    <property type="component" value="Unassembled WGS sequence"/>
</dbReference>
<keyword evidence="2" id="KW-1185">Reference proteome</keyword>
<evidence type="ECO:0000313" key="1">
    <source>
        <dbReference type="EMBL" id="MCI64668.1"/>
    </source>
</evidence>
<evidence type="ECO:0000313" key="2">
    <source>
        <dbReference type="Proteomes" id="UP000265520"/>
    </source>
</evidence>